<evidence type="ECO:0000313" key="1">
    <source>
        <dbReference type="EMBL" id="EFW11483.1"/>
    </source>
</evidence>
<reference evidence="2" key="1">
    <citation type="journal article" date="2011" name="Genome Biol. Evol.">
        <title>Massive genomic decay in Serratia symbiotica, a recently evolved symbiont of aphids.</title>
        <authorList>
            <person name="Burke G.R."/>
            <person name="Moran N.A."/>
        </authorList>
    </citation>
    <scope>NUCLEOTIDE SEQUENCE [LARGE SCALE GENOMIC DNA]</scope>
    <source>
        <strain evidence="2">Tucson</strain>
    </source>
</reference>
<dbReference type="Proteomes" id="UP000013568">
    <property type="component" value="Unassembled WGS sequence"/>
</dbReference>
<organism evidence="1 2">
    <name type="scientific">Serratia symbiotica str. Tucson</name>
    <dbReference type="NCBI Taxonomy" id="914128"/>
    <lineage>
        <taxon>Bacteria</taxon>
        <taxon>Pseudomonadati</taxon>
        <taxon>Pseudomonadota</taxon>
        <taxon>Gammaproteobacteria</taxon>
        <taxon>Enterobacterales</taxon>
        <taxon>Yersiniaceae</taxon>
        <taxon>Serratia</taxon>
        <taxon>Serratia symbiotica</taxon>
    </lineage>
</organism>
<protein>
    <submittedName>
        <fullName evidence="1">Uncharacterized protein</fullName>
    </submittedName>
</protein>
<gene>
    <name evidence="1" type="ORF">SSYM_2564</name>
</gene>
<evidence type="ECO:0000313" key="2">
    <source>
        <dbReference type="Proteomes" id="UP000013568"/>
    </source>
</evidence>
<accession>E9CPS7</accession>
<dbReference type="HOGENOM" id="CLU_3434495_0_0_6"/>
<name>E9CPS7_9GAMM</name>
<proteinExistence type="predicted"/>
<keyword evidence="2" id="KW-1185">Reference proteome</keyword>
<sequence length="15" mass="1662">MEVADRIVVMSQGNI</sequence>
<feature type="non-terminal residue" evidence="1">
    <location>
        <position position="15"/>
    </location>
</feature>
<dbReference type="EMBL" id="GL636126">
    <property type="protein sequence ID" value="EFW11483.1"/>
    <property type="molecule type" value="Genomic_DNA"/>
</dbReference>